<dbReference type="Gene3D" id="3.60.21.10">
    <property type="match status" value="1"/>
</dbReference>
<dbReference type="PROSITE" id="PS00125">
    <property type="entry name" value="SER_THR_PHOSPHATASE"/>
    <property type="match status" value="1"/>
</dbReference>
<evidence type="ECO:0000256" key="3">
    <source>
        <dbReference type="ARBA" id="ARBA00022801"/>
    </source>
</evidence>
<evidence type="ECO:0000256" key="5">
    <source>
        <dbReference type="ARBA" id="ARBA00023211"/>
    </source>
</evidence>
<feature type="transmembrane region" description="Helical" evidence="9">
    <location>
        <begin position="40"/>
        <end position="61"/>
    </location>
</feature>
<keyword evidence="4" id="KW-0904">Protein phosphatase</keyword>
<dbReference type="GO" id="GO:0005634">
    <property type="term" value="C:nucleus"/>
    <property type="evidence" value="ECO:0007669"/>
    <property type="project" value="TreeGrafter"/>
</dbReference>
<dbReference type="GO" id="GO:0005737">
    <property type="term" value="C:cytoplasm"/>
    <property type="evidence" value="ECO:0007669"/>
    <property type="project" value="TreeGrafter"/>
</dbReference>
<dbReference type="PANTHER" id="PTHR11668">
    <property type="entry name" value="SERINE/THREONINE PROTEIN PHOSPHATASE"/>
    <property type="match status" value="1"/>
</dbReference>
<reference evidence="12" key="1">
    <citation type="journal article" date="2015" name="Nat. Genet.">
        <title>The genome and transcriptome of the zoonotic hookworm Ancylostoma ceylanicum identify infection-specific gene families.</title>
        <authorList>
            <person name="Schwarz E.M."/>
            <person name="Hu Y."/>
            <person name="Antoshechkin I."/>
            <person name="Miller M.M."/>
            <person name="Sternberg P.W."/>
            <person name="Aroian R.V."/>
        </authorList>
    </citation>
    <scope>NUCLEOTIDE SEQUENCE</scope>
    <source>
        <strain evidence="12">HY135</strain>
    </source>
</reference>
<comment type="catalytic activity">
    <reaction evidence="6">
        <text>O-phospho-L-seryl-[protein] + H2O = L-seryl-[protein] + phosphate</text>
        <dbReference type="Rhea" id="RHEA:20629"/>
        <dbReference type="Rhea" id="RHEA-COMP:9863"/>
        <dbReference type="Rhea" id="RHEA-COMP:11604"/>
        <dbReference type="ChEBI" id="CHEBI:15377"/>
        <dbReference type="ChEBI" id="CHEBI:29999"/>
        <dbReference type="ChEBI" id="CHEBI:43474"/>
        <dbReference type="ChEBI" id="CHEBI:83421"/>
        <dbReference type="EC" id="3.1.3.16"/>
    </reaction>
</comment>
<keyword evidence="2" id="KW-0479">Metal-binding</keyword>
<feature type="non-terminal residue" evidence="11">
    <location>
        <position position="1"/>
    </location>
</feature>
<dbReference type="EMBL" id="JARK01000344">
    <property type="protein sequence ID" value="EYC38082.1"/>
    <property type="molecule type" value="Genomic_DNA"/>
</dbReference>
<dbReference type="EC" id="3.1.3.16" evidence="8"/>
<evidence type="ECO:0000256" key="8">
    <source>
        <dbReference type="RuleBase" id="RU004273"/>
    </source>
</evidence>
<evidence type="ECO:0000313" key="11">
    <source>
        <dbReference type="EMBL" id="EYC38082.1"/>
    </source>
</evidence>
<evidence type="ECO:0000256" key="9">
    <source>
        <dbReference type="SAM" id="Phobius"/>
    </source>
</evidence>
<dbReference type="InterPro" id="IPR029052">
    <property type="entry name" value="Metallo-depent_PP-like"/>
</dbReference>
<accession>A0A016WFP4</accession>
<dbReference type="Proteomes" id="UP000024635">
    <property type="component" value="Unassembled WGS sequence"/>
</dbReference>
<proteinExistence type="inferred from homology"/>
<dbReference type="InterPro" id="IPR050341">
    <property type="entry name" value="PP1_catalytic_subunit"/>
</dbReference>
<dbReference type="OrthoDB" id="5593063at2759"/>
<comment type="similarity">
    <text evidence="8">Belongs to the PPP phosphatase family.</text>
</comment>
<dbReference type="SMART" id="SM00156">
    <property type="entry name" value="PP2Ac"/>
    <property type="match status" value="1"/>
</dbReference>
<protein>
    <recommendedName>
        <fullName evidence="8">Serine/threonine-protein phosphatase</fullName>
        <ecNumber evidence="8">3.1.3.16</ecNumber>
    </recommendedName>
</protein>
<comment type="caution">
    <text evidence="11">The sequence shown here is derived from an EMBL/GenBank/DDBJ whole genome shotgun (WGS) entry which is preliminary data.</text>
</comment>
<dbReference type="GO" id="GO:0046872">
    <property type="term" value="F:metal ion binding"/>
    <property type="evidence" value="ECO:0007669"/>
    <property type="project" value="UniProtKB-KW"/>
</dbReference>
<evidence type="ECO:0000313" key="12">
    <source>
        <dbReference type="Proteomes" id="UP000024635"/>
    </source>
</evidence>
<comment type="catalytic activity">
    <reaction evidence="7 8">
        <text>O-phospho-L-threonyl-[protein] + H2O = L-threonyl-[protein] + phosphate</text>
        <dbReference type="Rhea" id="RHEA:47004"/>
        <dbReference type="Rhea" id="RHEA-COMP:11060"/>
        <dbReference type="Rhea" id="RHEA-COMP:11605"/>
        <dbReference type="ChEBI" id="CHEBI:15377"/>
        <dbReference type="ChEBI" id="CHEBI:30013"/>
        <dbReference type="ChEBI" id="CHEBI:43474"/>
        <dbReference type="ChEBI" id="CHEBI:61977"/>
        <dbReference type="EC" id="3.1.3.16"/>
    </reaction>
</comment>
<keyword evidence="5" id="KW-0464">Manganese</keyword>
<gene>
    <name evidence="11" type="primary">Acey_s0744.g1995</name>
    <name evidence="11" type="ORF">Y032_0744g1995</name>
</gene>
<evidence type="ECO:0000256" key="1">
    <source>
        <dbReference type="ARBA" id="ARBA00001936"/>
    </source>
</evidence>
<dbReference type="PRINTS" id="PR00114">
    <property type="entry name" value="STPHPHTASE"/>
</dbReference>
<evidence type="ECO:0000256" key="6">
    <source>
        <dbReference type="ARBA" id="ARBA00047761"/>
    </source>
</evidence>
<comment type="cofactor">
    <cofactor evidence="1">
        <name>Mn(2+)</name>
        <dbReference type="ChEBI" id="CHEBI:29035"/>
    </cofactor>
</comment>
<keyword evidence="9" id="KW-0812">Transmembrane</keyword>
<evidence type="ECO:0000256" key="4">
    <source>
        <dbReference type="ARBA" id="ARBA00022912"/>
    </source>
</evidence>
<dbReference type="PANTHER" id="PTHR11668:SF300">
    <property type="entry name" value="SERINE_THREONINE-PROTEIN PHOSPHATASE"/>
    <property type="match status" value="1"/>
</dbReference>
<sequence length="382" mass="43828">MHRIGIPVRGAVELLCCETHLCNTVSFYYLNRSRSYAAQYIGHIVTFIIIIAKLIAAHLVYSVASPARYIRAAKRCSCRALPGFFQLILLIVNYGCFSVVDSNPRFPERIHLDLTQFSIQPRLTSTETNNVIERICRGPSETIFAAIEGINMNAVLTYSTTDRITYREAKEQATLGDISETSSMEEILCSVIRLGPCEIDWDCDVMLAILREAYKTFMEEPTLLELSVPITIYGDIHGQYSDIWRWFHANGWPPDTRCLFLGDYVDRGRHSTEVLMLLLLLKVVMPKCVYLVRGNHEDPLVNKAYNFQSEVHTRFPKRMFTKLYRKISKVFSRPPRLSSLRVVEEKYSQHENAPFLLHQPINYYSDGIGKKKDGKVTPENAR</sequence>
<dbReference type="AlphaFoldDB" id="A0A016WFP4"/>
<dbReference type="InterPro" id="IPR004843">
    <property type="entry name" value="Calcineurin-like_PHP"/>
</dbReference>
<dbReference type="STRING" id="53326.A0A016WFP4"/>
<evidence type="ECO:0000259" key="10">
    <source>
        <dbReference type="PROSITE" id="PS00125"/>
    </source>
</evidence>
<dbReference type="Pfam" id="PF00149">
    <property type="entry name" value="Metallophos"/>
    <property type="match status" value="1"/>
</dbReference>
<dbReference type="InterPro" id="IPR006186">
    <property type="entry name" value="Ser/Thr-sp_prot-phosphatase"/>
</dbReference>
<dbReference type="GO" id="GO:0004722">
    <property type="term" value="F:protein serine/threonine phosphatase activity"/>
    <property type="evidence" value="ECO:0007669"/>
    <property type="project" value="UniProtKB-EC"/>
</dbReference>
<evidence type="ECO:0000256" key="2">
    <source>
        <dbReference type="ARBA" id="ARBA00022723"/>
    </source>
</evidence>
<name>A0A016WFP4_9BILA</name>
<keyword evidence="3 8" id="KW-0378">Hydrolase</keyword>
<organism evidence="11 12">
    <name type="scientific">Ancylostoma ceylanicum</name>
    <dbReference type="NCBI Taxonomy" id="53326"/>
    <lineage>
        <taxon>Eukaryota</taxon>
        <taxon>Metazoa</taxon>
        <taxon>Ecdysozoa</taxon>
        <taxon>Nematoda</taxon>
        <taxon>Chromadorea</taxon>
        <taxon>Rhabditida</taxon>
        <taxon>Rhabditina</taxon>
        <taxon>Rhabditomorpha</taxon>
        <taxon>Strongyloidea</taxon>
        <taxon>Ancylostomatidae</taxon>
        <taxon>Ancylostomatinae</taxon>
        <taxon>Ancylostoma</taxon>
    </lineage>
</organism>
<keyword evidence="9" id="KW-1133">Transmembrane helix</keyword>
<evidence type="ECO:0000256" key="7">
    <source>
        <dbReference type="ARBA" id="ARBA00048336"/>
    </source>
</evidence>
<keyword evidence="9" id="KW-0472">Membrane</keyword>
<dbReference type="SUPFAM" id="SSF56300">
    <property type="entry name" value="Metallo-dependent phosphatases"/>
    <property type="match status" value="1"/>
</dbReference>
<keyword evidence="12" id="KW-1185">Reference proteome</keyword>
<feature type="domain" description="Serine/threonine specific protein phosphatases" evidence="10">
    <location>
        <begin position="292"/>
        <end position="297"/>
    </location>
</feature>